<reference evidence="1 2" key="1">
    <citation type="submission" date="2016-10" db="EMBL/GenBank/DDBJ databases">
        <authorList>
            <person name="Varghese N."/>
            <person name="Submissions S."/>
        </authorList>
    </citation>
    <scope>NUCLEOTIDE SEQUENCE [LARGE SCALE GENOMIC DNA]</scope>
    <source>
        <strain evidence="1 2">CGMCC 1.6377</strain>
    </source>
</reference>
<dbReference type="EMBL" id="FOPZ01000010">
    <property type="protein sequence ID" value="SFH58590.1"/>
    <property type="molecule type" value="Genomic_DNA"/>
</dbReference>
<gene>
    <name evidence="1" type="ORF">SAMN04488066_11080</name>
</gene>
<organism evidence="1 2">
    <name type="scientific">Halorubrum aquaticum</name>
    <dbReference type="NCBI Taxonomy" id="387340"/>
    <lineage>
        <taxon>Archaea</taxon>
        <taxon>Methanobacteriati</taxon>
        <taxon>Methanobacteriota</taxon>
        <taxon>Stenosarchaea group</taxon>
        <taxon>Halobacteria</taxon>
        <taxon>Halobacteriales</taxon>
        <taxon>Haloferacaceae</taxon>
        <taxon>Halorubrum</taxon>
    </lineage>
</organism>
<sequence>MSTDNPLFASGVLTTEEGSVTFSEEFEEAVETYLSRFEGHTNEEFAAEIEAAVGDDVAVEPLAALGEEDPRTIAELCALAERLGTDDGKADGNPVQLLPSLRLFRDDDVRSDGAPESFVPVPATQLPQLLRIYSPALVYVWLDDSEKCDLAKRDLETVFEEPQDVMPFAVYGSAYKEFLDREYSLTAGPAVLFTRDGAVEARIYGAHGPGTIETELERHRR</sequence>
<dbReference type="Proteomes" id="UP000323537">
    <property type="component" value="Unassembled WGS sequence"/>
</dbReference>
<keyword evidence="2" id="KW-1185">Reference proteome</keyword>
<dbReference type="InterPro" id="IPR036249">
    <property type="entry name" value="Thioredoxin-like_sf"/>
</dbReference>
<dbReference type="OrthoDB" id="304286at2157"/>
<name>A0A1I3B8R1_9EURY</name>
<accession>A0A1I3B8R1</accession>
<proteinExistence type="predicted"/>
<dbReference type="AlphaFoldDB" id="A0A1I3B8R1"/>
<dbReference type="RefSeq" id="WP_149784607.1">
    <property type="nucleotide sequence ID" value="NZ_BAAADP010000002.1"/>
</dbReference>
<evidence type="ECO:0008006" key="3">
    <source>
        <dbReference type="Google" id="ProtNLM"/>
    </source>
</evidence>
<evidence type="ECO:0000313" key="1">
    <source>
        <dbReference type="EMBL" id="SFH58590.1"/>
    </source>
</evidence>
<dbReference type="SUPFAM" id="SSF52833">
    <property type="entry name" value="Thioredoxin-like"/>
    <property type="match status" value="1"/>
</dbReference>
<evidence type="ECO:0000313" key="2">
    <source>
        <dbReference type="Proteomes" id="UP000323537"/>
    </source>
</evidence>
<protein>
    <recommendedName>
        <fullName evidence="3">Thioredoxin</fullName>
    </recommendedName>
</protein>